<dbReference type="InterPro" id="IPR010998">
    <property type="entry name" value="Integrase_recombinase_N"/>
</dbReference>
<keyword evidence="3" id="KW-0233">DNA recombination</keyword>
<comment type="similarity">
    <text evidence="1">Belongs to the 'phage' integrase family.</text>
</comment>
<accession>A0ABU6MDG3</accession>
<dbReference type="InterPro" id="IPR013762">
    <property type="entry name" value="Integrase-like_cat_sf"/>
</dbReference>
<evidence type="ECO:0000259" key="5">
    <source>
        <dbReference type="PROSITE" id="PS51898"/>
    </source>
</evidence>
<dbReference type="EMBL" id="JARMAB010000006">
    <property type="protein sequence ID" value="MED1202550.1"/>
    <property type="molecule type" value="Genomic_DNA"/>
</dbReference>
<protein>
    <submittedName>
        <fullName evidence="7">Tyrosine-type recombinase/integrase</fullName>
    </submittedName>
</protein>
<dbReference type="PROSITE" id="PS51900">
    <property type="entry name" value="CB"/>
    <property type="match status" value="1"/>
</dbReference>
<sequence length="345" mass="40373">MRKGRKHKALKSGVRETASNLDDLFRTFIEIKKAEGRAPRTLGQYEDNYGYFTTYLDVKGIKRYVSEITKEVIRNYITYMRDELVKFEGHRFKTKESMTKGLAPSSINTRLKTLRVIFKCLLEEDLIDYDPTQGVKNVSEPQENIEILSAEELKKLLKVPNTRYYPDFRDYVLMHLLIDGMMRISEALGLTVNDFDFHNRTVIIPAGIAKNRKSRVVPLEQRTMRLVKELYEENRVDFDNEYLFLTNYGEPMGRDRFGKRLKDFAIQAGITKNVHPHLFRHTSATLFLEAGGDLRHLQMILGHSDLRVIIRYTHLSSQALKNQHDLYSPIKEVSEKLNRPRKIKR</sequence>
<dbReference type="InterPro" id="IPR025269">
    <property type="entry name" value="SAM-like_dom"/>
</dbReference>
<evidence type="ECO:0000256" key="3">
    <source>
        <dbReference type="ARBA" id="ARBA00023172"/>
    </source>
</evidence>
<dbReference type="InterPro" id="IPR011010">
    <property type="entry name" value="DNA_brk_join_enz"/>
</dbReference>
<reference evidence="7 8" key="1">
    <citation type="submission" date="2023-03" db="EMBL/GenBank/DDBJ databases">
        <title>Bacillus Genome Sequencing.</title>
        <authorList>
            <person name="Dunlap C."/>
        </authorList>
    </citation>
    <scope>NUCLEOTIDE SEQUENCE [LARGE SCALE GENOMIC DNA]</scope>
    <source>
        <strain evidence="7 8">B-23453</strain>
    </source>
</reference>
<dbReference type="SUPFAM" id="SSF56349">
    <property type="entry name" value="DNA breaking-rejoining enzymes"/>
    <property type="match status" value="1"/>
</dbReference>
<comment type="caution">
    <text evidence="7">The sequence shown here is derived from an EMBL/GenBank/DDBJ whole genome shotgun (WGS) entry which is preliminary data.</text>
</comment>
<proteinExistence type="inferred from homology"/>
<dbReference type="PANTHER" id="PTHR30349:SF64">
    <property type="entry name" value="PROPHAGE INTEGRASE INTD-RELATED"/>
    <property type="match status" value="1"/>
</dbReference>
<dbReference type="PROSITE" id="PS51898">
    <property type="entry name" value="TYR_RECOMBINASE"/>
    <property type="match status" value="1"/>
</dbReference>
<dbReference type="RefSeq" id="WP_066265490.1">
    <property type="nucleotide sequence ID" value="NZ_JARMAB010000006.1"/>
</dbReference>
<dbReference type="InterPro" id="IPR044068">
    <property type="entry name" value="CB"/>
</dbReference>
<dbReference type="Pfam" id="PF00589">
    <property type="entry name" value="Phage_integrase"/>
    <property type="match status" value="1"/>
</dbReference>
<dbReference type="Gene3D" id="1.10.443.10">
    <property type="entry name" value="Intergrase catalytic core"/>
    <property type="match status" value="1"/>
</dbReference>
<evidence type="ECO:0000259" key="6">
    <source>
        <dbReference type="PROSITE" id="PS51900"/>
    </source>
</evidence>
<gene>
    <name evidence="7" type="ORF">P4T90_05520</name>
</gene>
<keyword evidence="8" id="KW-1185">Reference proteome</keyword>
<dbReference type="Proteomes" id="UP001341444">
    <property type="component" value="Unassembled WGS sequence"/>
</dbReference>
<evidence type="ECO:0000256" key="4">
    <source>
        <dbReference type="PROSITE-ProRule" id="PRU01248"/>
    </source>
</evidence>
<evidence type="ECO:0000256" key="1">
    <source>
        <dbReference type="ARBA" id="ARBA00008857"/>
    </source>
</evidence>
<evidence type="ECO:0000256" key="2">
    <source>
        <dbReference type="ARBA" id="ARBA00023125"/>
    </source>
</evidence>
<name>A0ABU6MDG3_9BACI</name>
<dbReference type="PANTHER" id="PTHR30349">
    <property type="entry name" value="PHAGE INTEGRASE-RELATED"/>
    <property type="match status" value="1"/>
</dbReference>
<dbReference type="InterPro" id="IPR050090">
    <property type="entry name" value="Tyrosine_recombinase_XerCD"/>
</dbReference>
<keyword evidence="2 4" id="KW-0238">DNA-binding</keyword>
<organism evidence="7 8">
    <name type="scientific">Heyndrickxia acidicola</name>
    <dbReference type="NCBI Taxonomy" id="209389"/>
    <lineage>
        <taxon>Bacteria</taxon>
        <taxon>Bacillati</taxon>
        <taxon>Bacillota</taxon>
        <taxon>Bacilli</taxon>
        <taxon>Bacillales</taxon>
        <taxon>Bacillaceae</taxon>
        <taxon>Heyndrickxia</taxon>
    </lineage>
</organism>
<feature type="domain" description="Core-binding (CB)" evidence="6">
    <location>
        <begin position="19"/>
        <end position="122"/>
    </location>
</feature>
<dbReference type="Gene3D" id="1.10.150.130">
    <property type="match status" value="1"/>
</dbReference>
<evidence type="ECO:0000313" key="7">
    <source>
        <dbReference type="EMBL" id="MED1202550.1"/>
    </source>
</evidence>
<feature type="domain" description="Tyr recombinase" evidence="5">
    <location>
        <begin position="143"/>
        <end position="325"/>
    </location>
</feature>
<evidence type="ECO:0000313" key="8">
    <source>
        <dbReference type="Proteomes" id="UP001341444"/>
    </source>
</evidence>
<dbReference type="InterPro" id="IPR002104">
    <property type="entry name" value="Integrase_catalytic"/>
</dbReference>
<dbReference type="Pfam" id="PF13102">
    <property type="entry name" value="Phage_int_SAM_5"/>
    <property type="match status" value="1"/>
</dbReference>